<name>A0ABR4KFW2_9EURO</name>
<gene>
    <name evidence="1" type="ORF">BJY01DRAFT_209467</name>
</gene>
<accession>A0ABR4KFW2</accession>
<sequence>MTSSKTLSADSYFTKLPPELITGILAELPDLESVHSVISTCSRLCTVYQASQLRVISLVFHRRVYHDSDHGIYRALQMLKFIITQKIIQRDVALFIFKTAWPLFAAKEREQMLFPFGRALAWSFAKNEKQLDAVQILQDIWKEGQPFSWKMTKHTPYGRPLTLLPLEMLLRQLQCEKQWPIETTSTLDTVSIATITQTEVRWDIPITSICKSQQDFLLRTGILFTEGGIHILFSVDAILSVTQVPCQLPVSGRQ</sequence>
<proteinExistence type="predicted"/>
<keyword evidence="2" id="KW-1185">Reference proteome</keyword>
<reference evidence="1 2" key="1">
    <citation type="submission" date="2024-07" db="EMBL/GenBank/DDBJ databases">
        <title>Section-level genome sequencing and comparative genomics of Aspergillus sections Usti and Cavernicolus.</title>
        <authorList>
            <consortium name="Lawrence Berkeley National Laboratory"/>
            <person name="Nybo J.L."/>
            <person name="Vesth T.C."/>
            <person name="Theobald S."/>
            <person name="Frisvad J.C."/>
            <person name="Larsen T.O."/>
            <person name="Kjaerboelling I."/>
            <person name="Rothschild-Mancinelli K."/>
            <person name="Lyhne E.K."/>
            <person name="Kogle M.E."/>
            <person name="Barry K."/>
            <person name="Clum A."/>
            <person name="Na H."/>
            <person name="Ledsgaard L."/>
            <person name="Lin J."/>
            <person name="Lipzen A."/>
            <person name="Kuo A."/>
            <person name="Riley R."/>
            <person name="Mondo S."/>
            <person name="Labutti K."/>
            <person name="Haridas S."/>
            <person name="Pangalinan J."/>
            <person name="Salamov A.A."/>
            <person name="Simmons B.A."/>
            <person name="Magnuson J.K."/>
            <person name="Chen J."/>
            <person name="Drula E."/>
            <person name="Henrissat B."/>
            <person name="Wiebenga A."/>
            <person name="Lubbers R.J."/>
            <person name="Gomes A.C."/>
            <person name="Makela M.R."/>
            <person name="Stajich J."/>
            <person name="Grigoriev I.V."/>
            <person name="Mortensen U.H."/>
            <person name="De Vries R.P."/>
            <person name="Baker S.E."/>
            <person name="Andersen M.R."/>
        </authorList>
    </citation>
    <scope>NUCLEOTIDE SEQUENCE [LARGE SCALE GENOMIC DNA]</scope>
    <source>
        <strain evidence="1 2">CBS 123904</strain>
    </source>
</reference>
<dbReference type="Proteomes" id="UP001610446">
    <property type="component" value="Unassembled WGS sequence"/>
</dbReference>
<dbReference type="EMBL" id="JBFXLU010000032">
    <property type="protein sequence ID" value="KAL2851096.1"/>
    <property type="molecule type" value="Genomic_DNA"/>
</dbReference>
<evidence type="ECO:0008006" key="3">
    <source>
        <dbReference type="Google" id="ProtNLM"/>
    </source>
</evidence>
<organism evidence="1 2">
    <name type="scientific">Aspergillus pseudoustus</name>
    <dbReference type="NCBI Taxonomy" id="1810923"/>
    <lineage>
        <taxon>Eukaryota</taxon>
        <taxon>Fungi</taxon>
        <taxon>Dikarya</taxon>
        <taxon>Ascomycota</taxon>
        <taxon>Pezizomycotina</taxon>
        <taxon>Eurotiomycetes</taxon>
        <taxon>Eurotiomycetidae</taxon>
        <taxon>Eurotiales</taxon>
        <taxon>Aspergillaceae</taxon>
        <taxon>Aspergillus</taxon>
        <taxon>Aspergillus subgen. Nidulantes</taxon>
    </lineage>
</organism>
<evidence type="ECO:0000313" key="1">
    <source>
        <dbReference type="EMBL" id="KAL2851096.1"/>
    </source>
</evidence>
<comment type="caution">
    <text evidence="1">The sequence shown here is derived from an EMBL/GenBank/DDBJ whole genome shotgun (WGS) entry which is preliminary data.</text>
</comment>
<protein>
    <recommendedName>
        <fullName evidence="3">F-box domain-containing protein</fullName>
    </recommendedName>
</protein>
<evidence type="ECO:0000313" key="2">
    <source>
        <dbReference type="Proteomes" id="UP001610446"/>
    </source>
</evidence>